<dbReference type="EMBL" id="CP034015">
    <property type="protein sequence ID" value="AZG73556.1"/>
    <property type="molecule type" value="Genomic_DNA"/>
</dbReference>
<reference evidence="3" key="1">
    <citation type="submission" date="2018-11" db="EMBL/GenBank/DDBJ databases">
        <title>Shewanella sp. M2.</title>
        <authorList>
            <person name="Hwang Y.J."/>
            <person name="Hwang C.Y."/>
        </authorList>
    </citation>
    <scope>NUCLEOTIDE SEQUENCE [LARGE SCALE GENOMIC DNA]</scope>
    <source>
        <strain evidence="3">LMG 19866</strain>
    </source>
</reference>
<dbReference type="RefSeq" id="WP_124731103.1">
    <property type="nucleotide sequence ID" value="NZ_CP034015.1"/>
</dbReference>
<dbReference type="Proteomes" id="UP000278035">
    <property type="component" value="Chromosome"/>
</dbReference>
<dbReference type="PROSITE" id="PS51257">
    <property type="entry name" value="PROKAR_LIPOPROTEIN"/>
    <property type="match status" value="1"/>
</dbReference>
<accession>A0A3G8LV82</accession>
<organism evidence="2 3">
    <name type="scientific">Shewanella livingstonensis</name>
    <dbReference type="NCBI Taxonomy" id="150120"/>
    <lineage>
        <taxon>Bacteria</taxon>
        <taxon>Pseudomonadati</taxon>
        <taxon>Pseudomonadota</taxon>
        <taxon>Gammaproteobacteria</taxon>
        <taxon>Alteromonadales</taxon>
        <taxon>Shewanellaceae</taxon>
        <taxon>Shewanella</taxon>
    </lineage>
</organism>
<dbReference type="AlphaFoldDB" id="A0A3G8LV82"/>
<feature type="chain" id="PRO_5018243159" description="Lipoprotein" evidence="1">
    <location>
        <begin position="19"/>
        <end position="143"/>
    </location>
</feature>
<dbReference type="KEGG" id="slj:EGC82_12760"/>
<name>A0A3G8LV82_9GAMM</name>
<evidence type="ECO:0000313" key="2">
    <source>
        <dbReference type="EMBL" id="AZG73556.1"/>
    </source>
</evidence>
<keyword evidence="3" id="KW-1185">Reference proteome</keyword>
<keyword evidence="1" id="KW-0732">Signal</keyword>
<dbReference type="OrthoDB" id="5824033at2"/>
<protein>
    <recommendedName>
        <fullName evidence="4">Lipoprotein</fullName>
    </recommendedName>
</protein>
<gene>
    <name evidence="2" type="ORF">EGC82_12760</name>
</gene>
<evidence type="ECO:0000313" key="3">
    <source>
        <dbReference type="Proteomes" id="UP000278035"/>
    </source>
</evidence>
<proteinExistence type="predicted"/>
<evidence type="ECO:0008006" key="4">
    <source>
        <dbReference type="Google" id="ProtNLM"/>
    </source>
</evidence>
<sequence length="143" mass="16534">MRSITLFLVLFLSACAVKMNNGPLYSSYYRYEQSVSVDNLHKLQSDFFSSNLIKDLNVNESEITEQLLFKKYMFKQESHFEKINEKVGCLSINGFDNENMPISFNIKYIAENEHWLIEGIGVLFVNSIADFTDSAKCPSEYQN</sequence>
<feature type="signal peptide" evidence="1">
    <location>
        <begin position="1"/>
        <end position="18"/>
    </location>
</feature>
<evidence type="ECO:0000256" key="1">
    <source>
        <dbReference type="SAM" id="SignalP"/>
    </source>
</evidence>